<reference evidence="1 4" key="2">
    <citation type="submission" date="2019-12" db="EMBL/GenBank/DDBJ databases">
        <title>complete genome sequences of Acinetobacter pittii str. WP2-W18-ESBL-11 isolated from wastewater treatment plant effluent.</title>
        <authorList>
            <person name="Sekizuka T."/>
            <person name="Itokawa K."/>
            <person name="Yatsu K."/>
            <person name="Inamine Y."/>
            <person name="Kuroda M."/>
        </authorList>
    </citation>
    <scope>NUCLEOTIDE SEQUENCE [LARGE SCALE GENOMIC DNA]</scope>
    <source>
        <strain evidence="1 4">WP2-W18-ESBL-11</strain>
        <plasmid evidence="1 4">pWP2-W18-ESBL-11_2</plasmid>
    </source>
</reference>
<dbReference type="RefSeq" id="WP_006581718.1">
    <property type="nucleotide sequence ID" value="NZ_AP021938.1"/>
</dbReference>
<keyword evidence="1" id="KW-0614">Plasmid</keyword>
<gene>
    <name evidence="2" type="ORF">CAT59_00235</name>
    <name evidence="1" type="ORF">WP2W18E11_P20130</name>
</gene>
<organism evidence="2 3">
    <name type="scientific">Acinetobacter pittii</name>
    <name type="common">Acinetobacter genomosp. 3</name>
    <dbReference type="NCBI Taxonomy" id="48296"/>
    <lineage>
        <taxon>Bacteria</taxon>
        <taxon>Pseudomonadati</taxon>
        <taxon>Pseudomonadota</taxon>
        <taxon>Gammaproteobacteria</taxon>
        <taxon>Moraxellales</taxon>
        <taxon>Moraxellaceae</taxon>
        <taxon>Acinetobacter</taxon>
        <taxon>Acinetobacter calcoaceticus/baumannii complex</taxon>
    </lineage>
</organism>
<sequence>MAGRKTFALTQQEIIDLDKHIRALPFKRRMQDAFLAMISERESMKQLNEEDLKLIQRCRYERNTYNKRIVQLQLIQKTEPQKLKKLELNILELSKKTDIDAYFAMHDALNEVLKIKRNQTSEKNITAKVERVLNPEKYNQAPLSKSLRKQQDHIKYFIGSLYLNLLEQSGLERSNSNQDLDRMLDLFKQAQSGAEKNNAFSLDQNRKTDILSAKSLYEMEKLIKQAKEDPRNPFNKA</sequence>
<reference evidence="2 3" key="1">
    <citation type="submission" date="2017-05" db="EMBL/GenBank/DDBJ databases">
        <authorList>
            <person name="Song R."/>
            <person name="Chenine A.L."/>
            <person name="Ruprecht R.M."/>
        </authorList>
    </citation>
    <scope>NUCLEOTIDE SEQUENCE [LARGE SCALE GENOMIC DNA]</scope>
    <source>
        <strain evidence="2 3">ARLG1955</strain>
    </source>
</reference>
<name>A0A0N8YBP3_ACIPI</name>
<dbReference type="AlphaFoldDB" id="A0A0N8YBP3"/>
<protein>
    <submittedName>
        <fullName evidence="2">Uncharacterized protein</fullName>
    </submittedName>
</protein>
<proteinExistence type="predicted"/>
<dbReference type="Proteomes" id="UP000515758">
    <property type="component" value="Plasmid pWP2-W18-ESBL-11_2"/>
</dbReference>
<dbReference type="EMBL" id="NGIR01000005">
    <property type="protein sequence ID" value="OTU31003.1"/>
    <property type="molecule type" value="Genomic_DNA"/>
</dbReference>
<evidence type="ECO:0000313" key="2">
    <source>
        <dbReference type="EMBL" id="OTU31003.1"/>
    </source>
</evidence>
<geneLocation type="plasmid" evidence="1 4">
    <name>pWP2-W18-ESBL-11_2</name>
</geneLocation>
<evidence type="ECO:0000313" key="4">
    <source>
        <dbReference type="Proteomes" id="UP000515758"/>
    </source>
</evidence>
<dbReference type="EMBL" id="AP021938">
    <property type="protein sequence ID" value="BBQ50914.1"/>
    <property type="molecule type" value="Genomic_DNA"/>
</dbReference>
<dbReference type="Proteomes" id="UP000195162">
    <property type="component" value="Unassembled WGS sequence"/>
</dbReference>
<accession>A0A0N8YBP3</accession>
<evidence type="ECO:0000313" key="1">
    <source>
        <dbReference type="EMBL" id="BBQ50914.1"/>
    </source>
</evidence>
<evidence type="ECO:0000313" key="3">
    <source>
        <dbReference type="Proteomes" id="UP000195162"/>
    </source>
</evidence>